<keyword evidence="2" id="KW-1185">Reference proteome</keyword>
<gene>
    <name evidence="1" type="ORF">IWQ57_002033</name>
</gene>
<dbReference type="EMBL" id="JANBUJ010000471">
    <property type="protein sequence ID" value="KAJ2771827.1"/>
    <property type="molecule type" value="Genomic_DNA"/>
</dbReference>
<comment type="caution">
    <text evidence="1">The sequence shown here is derived from an EMBL/GenBank/DDBJ whole genome shotgun (WGS) entry which is preliminary data.</text>
</comment>
<dbReference type="Proteomes" id="UP001140234">
    <property type="component" value="Unassembled WGS sequence"/>
</dbReference>
<proteinExistence type="predicted"/>
<sequence length="261" mass="27553">MPKGAPIAATEGISKDIAINVQQVPIDPAAFEGIGVAEDGLRALCVSDQQGPGRELIAELLVALPAATTLRPRAADGEALLECRPIHAREPILLYLHGGGLAPEHPFPAAVHDALIVYKFLLQQGFDADRIIVGGDSAGGHLVLALTHLVRFMRIAQPAALVLISPVANMSRNAPSLALNGDFAGFPPTLIQGGSIELFIDDITELHAAISAQNPGSPDLAVLEAFTDMPHVFHGLAHRPEAKRATASIVHFIRRVAEMDS</sequence>
<accession>A0ACC1K275</accession>
<organism evidence="1 2">
    <name type="scientific">Coemansia nantahalensis</name>
    <dbReference type="NCBI Taxonomy" id="2789366"/>
    <lineage>
        <taxon>Eukaryota</taxon>
        <taxon>Fungi</taxon>
        <taxon>Fungi incertae sedis</taxon>
        <taxon>Zoopagomycota</taxon>
        <taxon>Kickxellomycotina</taxon>
        <taxon>Kickxellomycetes</taxon>
        <taxon>Kickxellales</taxon>
        <taxon>Kickxellaceae</taxon>
        <taxon>Coemansia</taxon>
    </lineage>
</organism>
<evidence type="ECO:0000313" key="1">
    <source>
        <dbReference type="EMBL" id="KAJ2771827.1"/>
    </source>
</evidence>
<protein>
    <submittedName>
        <fullName evidence="1">Uncharacterized protein</fullName>
    </submittedName>
</protein>
<name>A0ACC1K275_9FUNG</name>
<evidence type="ECO:0000313" key="2">
    <source>
        <dbReference type="Proteomes" id="UP001140234"/>
    </source>
</evidence>
<reference evidence="1" key="1">
    <citation type="submission" date="2022-07" db="EMBL/GenBank/DDBJ databases">
        <title>Phylogenomic reconstructions and comparative analyses of Kickxellomycotina fungi.</title>
        <authorList>
            <person name="Reynolds N.K."/>
            <person name="Stajich J.E."/>
            <person name="Barry K."/>
            <person name="Grigoriev I.V."/>
            <person name="Crous P."/>
            <person name="Smith M.E."/>
        </authorList>
    </citation>
    <scope>NUCLEOTIDE SEQUENCE</scope>
    <source>
        <strain evidence="1">CBS 109366</strain>
    </source>
</reference>